<accession>A0A318YAL1</accession>
<evidence type="ECO:0000313" key="1">
    <source>
        <dbReference type="EMBL" id="PYH31376.1"/>
    </source>
</evidence>
<name>A0A318YAL1_ASPNB</name>
<reference evidence="1" key="1">
    <citation type="submission" date="2016-12" db="EMBL/GenBank/DDBJ databases">
        <title>The genomes of Aspergillus section Nigri reveals drivers in fungal speciation.</title>
        <authorList>
            <consortium name="DOE Joint Genome Institute"/>
            <person name="Vesth T.C."/>
            <person name="Nybo J."/>
            <person name="Theobald S."/>
            <person name="Brandl J."/>
            <person name="Frisvad J.C."/>
            <person name="Nielsen K.F."/>
            <person name="Lyhne E.K."/>
            <person name="Kogle M.E."/>
            <person name="Kuo A."/>
            <person name="Riley R."/>
            <person name="Clum A."/>
            <person name="Nolan M."/>
            <person name="Lipzen A."/>
            <person name="Salamov A."/>
            <person name="Henrissat B."/>
            <person name="Wiebenga A."/>
            <person name="De Vries R.P."/>
            <person name="Grigoriev I.V."/>
            <person name="Mortensen U.H."/>
            <person name="Andersen M.R."/>
            <person name="Baker S.E."/>
        </authorList>
    </citation>
    <scope>NUCLEOTIDE SEQUENCE [LARGE SCALE GENOMIC DNA]</scope>
    <source>
        <strain evidence="1">CBS 115656</strain>
    </source>
</reference>
<proteinExistence type="predicted"/>
<dbReference type="EMBL" id="KZ821473">
    <property type="protein sequence ID" value="PYH31376.1"/>
    <property type="molecule type" value="Genomic_DNA"/>
</dbReference>
<dbReference type="AlphaFoldDB" id="A0A318YAL1"/>
<organism evidence="1 2">
    <name type="scientific">Aspergillus neoniger (strain CBS 115656)</name>
    <dbReference type="NCBI Taxonomy" id="1448310"/>
    <lineage>
        <taxon>Eukaryota</taxon>
        <taxon>Fungi</taxon>
        <taxon>Dikarya</taxon>
        <taxon>Ascomycota</taxon>
        <taxon>Pezizomycotina</taxon>
        <taxon>Eurotiomycetes</taxon>
        <taxon>Eurotiomycetidae</taxon>
        <taxon>Eurotiales</taxon>
        <taxon>Aspergillaceae</taxon>
        <taxon>Aspergillus</taxon>
        <taxon>Aspergillus subgen. Circumdati</taxon>
    </lineage>
</organism>
<dbReference type="RefSeq" id="XP_025476854.1">
    <property type="nucleotide sequence ID" value="XM_025617999.1"/>
</dbReference>
<gene>
    <name evidence="1" type="ORF">BO87DRAFT_124714</name>
</gene>
<sequence>MCTTCTIGVWKLNPESGKTKKLRDCCRNRVSCSARLASILASPPGLLITTPVDLLFTRPDTERPPITMLERRPMARSQFTPATPCNFISQGAGPTSRQIHDPNLPSDGLLLYLSVCPHLANHAIRLDTMRHSHSDSWLRLDDRHLSDRLLWQPLHKKLGQTLLSP</sequence>
<evidence type="ECO:0000313" key="2">
    <source>
        <dbReference type="Proteomes" id="UP000247647"/>
    </source>
</evidence>
<dbReference type="GeneID" id="37120455"/>
<keyword evidence="2" id="KW-1185">Reference proteome</keyword>
<dbReference type="Proteomes" id="UP000247647">
    <property type="component" value="Unassembled WGS sequence"/>
</dbReference>
<protein>
    <submittedName>
        <fullName evidence="1">Uncharacterized protein</fullName>
    </submittedName>
</protein>